<dbReference type="AlphaFoldDB" id="A0A6A6Y7C3"/>
<dbReference type="PANTHER" id="PTHR15263">
    <property type="entry name" value="I-KAPPA-B-LIKE PROTEIN IKBL"/>
    <property type="match status" value="1"/>
</dbReference>
<feature type="region of interest" description="Disordered" evidence="6">
    <location>
        <begin position="218"/>
        <end position="273"/>
    </location>
</feature>
<evidence type="ECO:0000313" key="9">
    <source>
        <dbReference type="RefSeq" id="XP_033571554.1"/>
    </source>
</evidence>
<proteinExistence type="predicted"/>
<keyword evidence="3" id="KW-0677">Repeat</keyword>
<keyword evidence="5" id="KW-0539">Nucleus</keyword>
<evidence type="ECO:0000256" key="3">
    <source>
        <dbReference type="ARBA" id="ARBA00022737"/>
    </source>
</evidence>
<dbReference type="GeneID" id="54469342"/>
<dbReference type="OrthoDB" id="8062037at2759"/>
<dbReference type="EMBL" id="MU003712">
    <property type="protein sequence ID" value="KAF2804590.1"/>
    <property type="molecule type" value="Genomic_DNA"/>
</dbReference>
<dbReference type="GO" id="GO:0005634">
    <property type="term" value="C:nucleus"/>
    <property type="evidence" value="ECO:0007669"/>
    <property type="project" value="UniProtKB-SubCell"/>
</dbReference>
<keyword evidence="8" id="KW-1185">Reference proteome</keyword>
<evidence type="ECO:0000256" key="6">
    <source>
        <dbReference type="SAM" id="MobiDB-lite"/>
    </source>
</evidence>
<keyword evidence="2" id="KW-0597">Phosphoprotein</keyword>
<accession>A0A6A6Y7C3</accession>
<evidence type="ECO:0000256" key="2">
    <source>
        <dbReference type="ARBA" id="ARBA00022553"/>
    </source>
</evidence>
<dbReference type="RefSeq" id="XP_033571554.1">
    <property type="nucleotide sequence ID" value="XM_033728449.1"/>
</dbReference>
<name>A0A6A6Y7C3_9PEZI</name>
<comment type="subcellular location">
    <subcellularLocation>
        <location evidence="1">Nucleus</location>
    </subcellularLocation>
</comment>
<sequence length="467" mass="56081">MGLHSAPKWDPETTLNIINHGHRGSLTCVGYAYSKHRGCKTHINAANRASAFNILEDLKYLSPHSSSVQVQLYKLARHTLCLGNHQSQVDKVVDGWMSDIAKLPRYSTSRVQVKREPEDLDMDERWDEIMELNDLLHDRETRMLHRRLVQVARSLERAAAKGLDTVALKGEMEHLLRQLRKLGVESQHFKQEDDEYDSEEERAEERWREQKRRQDNWERKCRQAHERRMEEQREKARQRTERLRKERAETERRETERREEAERLRKEDEKREEEARRQAEQLEKEKVERERREEERQRREQEEKLRKAAEERRKRETEERNERARQRAEKMRKEKERLAKEKADAEKKTLEDAWLRYSTGWGILKKNTTKATSAEFRQIIPWPVVSGKVEDVNDKNVEEFYRKATPYQDDASKMFLFMKMECLNWHTDRLPQRLGDGEVDATLAGLFNTVMRMVIKLRSEVQERRAR</sequence>
<organism evidence="7">
    <name type="scientific">Mytilinidion resinicola</name>
    <dbReference type="NCBI Taxonomy" id="574789"/>
    <lineage>
        <taxon>Eukaryota</taxon>
        <taxon>Fungi</taxon>
        <taxon>Dikarya</taxon>
        <taxon>Ascomycota</taxon>
        <taxon>Pezizomycotina</taxon>
        <taxon>Dothideomycetes</taxon>
        <taxon>Pleosporomycetidae</taxon>
        <taxon>Mytilinidiales</taxon>
        <taxon>Mytilinidiaceae</taxon>
        <taxon>Mytilinidion</taxon>
    </lineage>
</organism>
<evidence type="ECO:0000313" key="8">
    <source>
        <dbReference type="Proteomes" id="UP000504636"/>
    </source>
</evidence>
<dbReference type="PANTHER" id="PTHR15263:SF1">
    <property type="entry name" value="NF-KAPPA-B INHIBITOR-LIKE PROTEIN 1"/>
    <property type="match status" value="1"/>
</dbReference>
<feature type="region of interest" description="Disordered" evidence="6">
    <location>
        <begin position="303"/>
        <end position="340"/>
    </location>
</feature>
<reference evidence="9" key="3">
    <citation type="submission" date="2025-04" db="UniProtKB">
        <authorList>
            <consortium name="RefSeq"/>
        </authorList>
    </citation>
    <scope>IDENTIFICATION</scope>
    <source>
        <strain evidence="9">CBS 304.34</strain>
    </source>
</reference>
<dbReference type="Proteomes" id="UP000504636">
    <property type="component" value="Unplaced"/>
</dbReference>
<evidence type="ECO:0000256" key="4">
    <source>
        <dbReference type="ARBA" id="ARBA00023043"/>
    </source>
</evidence>
<reference evidence="7 9" key="1">
    <citation type="journal article" date="2020" name="Stud. Mycol.">
        <title>101 Dothideomycetes genomes: a test case for predicting lifestyles and emergence of pathogens.</title>
        <authorList>
            <person name="Haridas S."/>
            <person name="Albert R."/>
            <person name="Binder M."/>
            <person name="Bloem J."/>
            <person name="Labutti K."/>
            <person name="Salamov A."/>
            <person name="Andreopoulos B."/>
            <person name="Baker S."/>
            <person name="Barry K."/>
            <person name="Bills G."/>
            <person name="Bluhm B."/>
            <person name="Cannon C."/>
            <person name="Castanera R."/>
            <person name="Culley D."/>
            <person name="Daum C."/>
            <person name="Ezra D."/>
            <person name="Gonzalez J."/>
            <person name="Henrissat B."/>
            <person name="Kuo A."/>
            <person name="Liang C."/>
            <person name="Lipzen A."/>
            <person name="Lutzoni F."/>
            <person name="Magnuson J."/>
            <person name="Mondo S."/>
            <person name="Nolan M."/>
            <person name="Ohm R."/>
            <person name="Pangilinan J."/>
            <person name="Park H.-J."/>
            <person name="Ramirez L."/>
            <person name="Alfaro M."/>
            <person name="Sun H."/>
            <person name="Tritt A."/>
            <person name="Yoshinaga Y."/>
            <person name="Zwiers L.-H."/>
            <person name="Turgeon B."/>
            <person name="Goodwin S."/>
            <person name="Spatafora J."/>
            <person name="Crous P."/>
            <person name="Grigoriev I."/>
        </authorList>
    </citation>
    <scope>NUCLEOTIDE SEQUENCE</scope>
    <source>
        <strain evidence="7 9">CBS 304.34</strain>
    </source>
</reference>
<evidence type="ECO:0000256" key="5">
    <source>
        <dbReference type="ARBA" id="ARBA00023242"/>
    </source>
</evidence>
<evidence type="ECO:0000256" key="1">
    <source>
        <dbReference type="ARBA" id="ARBA00004123"/>
    </source>
</evidence>
<reference evidence="9" key="2">
    <citation type="submission" date="2020-04" db="EMBL/GenBank/DDBJ databases">
        <authorList>
            <consortium name="NCBI Genome Project"/>
        </authorList>
    </citation>
    <scope>NUCLEOTIDE SEQUENCE</scope>
    <source>
        <strain evidence="9">CBS 304.34</strain>
    </source>
</reference>
<keyword evidence="4" id="KW-0040">ANK repeat</keyword>
<protein>
    <submittedName>
        <fullName evidence="7 9">Uncharacterized protein</fullName>
    </submittedName>
</protein>
<evidence type="ECO:0000313" key="7">
    <source>
        <dbReference type="EMBL" id="KAF2804590.1"/>
    </source>
</evidence>
<dbReference type="GO" id="GO:0043124">
    <property type="term" value="P:negative regulation of canonical NF-kappaB signal transduction"/>
    <property type="evidence" value="ECO:0007669"/>
    <property type="project" value="InterPro"/>
</dbReference>
<gene>
    <name evidence="7 9" type="ORF">BDZ99DRAFT_575239</name>
</gene>
<dbReference type="InterPro" id="IPR038753">
    <property type="entry name" value="NFKBIL1"/>
</dbReference>